<accession>A0A9W8P8E9</accession>
<dbReference type="AlphaFoldDB" id="A0A9W8P8E9"/>
<dbReference type="Proteomes" id="UP001142393">
    <property type="component" value="Unassembled WGS sequence"/>
</dbReference>
<dbReference type="GO" id="GO:0005634">
    <property type="term" value="C:nucleus"/>
    <property type="evidence" value="ECO:0007669"/>
    <property type="project" value="TreeGrafter"/>
</dbReference>
<keyword evidence="1" id="KW-0143">Chaperone</keyword>
<keyword evidence="5" id="KW-1185">Reference proteome</keyword>
<dbReference type="Gene3D" id="1.20.58.120">
    <property type="entry name" value="BAG domain"/>
    <property type="match status" value="1"/>
</dbReference>
<dbReference type="GO" id="GO:0051087">
    <property type="term" value="F:protein-folding chaperone binding"/>
    <property type="evidence" value="ECO:0007669"/>
    <property type="project" value="InterPro"/>
</dbReference>
<protein>
    <recommendedName>
        <fullName evidence="6">BAG domain-containing protein</fullName>
    </recommendedName>
</protein>
<dbReference type="InterPro" id="IPR003103">
    <property type="entry name" value="BAG_domain"/>
</dbReference>
<sequence length="199" mass="22529">MHLNIKWGKERTSFEFEDSLIPLRVLKNFISEWSHLPLESIKLIHSGAVLKDENAPLSSFRLRPNATIQVVGSADNISSPSHGGPTQKSETSTISQIQEQLTSIRSSLVPSLEKFLQTLHISSNPQPTTTVPPNSSTQFPPIQKEYARLSEMLLQSLLTLDAITIDREWEQARQERKIAVKEVQGYLDQLDDTWNSRVR</sequence>
<dbReference type="GO" id="GO:0016020">
    <property type="term" value="C:membrane"/>
    <property type="evidence" value="ECO:0007669"/>
    <property type="project" value="TreeGrafter"/>
</dbReference>
<proteinExistence type="predicted"/>
<evidence type="ECO:0000313" key="5">
    <source>
        <dbReference type="Proteomes" id="UP001142393"/>
    </source>
</evidence>
<dbReference type="SUPFAM" id="SSF54236">
    <property type="entry name" value="Ubiquitin-like"/>
    <property type="match status" value="1"/>
</dbReference>
<dbReference type="GO" id="GO:0000774">
    <property type="term" value="F:adenyl-nucleotide exchange factor activity"/>
    <property type="evidence" value="ECO:0007669"/>
    <property type="project" value="TreeGrafter"/>
</dbReference>
<evidence type="ECO:0000313" key="4">
    <source>
        <dbReference type="EMBL" id="KAJ3748920.1"/>
    </source>
</evidence>
<evidence type="ECO:0000259" key="2">
    <source>
        <dbReference type="PROSITE" id="PS50053"/>
    </source>
</evidence>
<dbReference type="EMBL" id="JANVFU010000002">
    <property type="protein sequence ID" value="KAJ3748920.1"/>
    <property type="molecule type" value="Genomic_DNA"/>
</dbReference>
<dbReference type="InterPro" id="IPR029071">
    <property type="entry name" value="Ubiquitin-like_domsf"/>
</dbReference>
<evidence type="ECO:0008006" key="6">
    <source>
        <dbReference type="Google" id="ProtNLM"/>
    </source>
</evidence>
<dbReference type="SMART" id="SM00213">
    <property type="entry name" value="UBQ"/>
    <property type="match status" value="1"/>
</dbReference>
<dbReference type="SMART" id="SM00264">
    <property type="entry name" value="BAG"/>
    <property type="match status" value="1"/>
</dbReference>
<dbReference type="InterPro" id="IPR039773">
    <property type="entry name" value="BAG_chaperone_regulator"/>
</dbReference>
<dbReference type="Gene3D" id="3.10.20.90">
    <property type="entry name" value="Phosphatidylinositol 3-kinase Catalytic Subunit, Chain A, domain 1"/>
    <property type="match status" value="1"/>
</dbReference>
<feature type="domain" description="BAG" evidence="3">
    <location>
        <begin position="143"/>
        <end position="194"/>
    </location>
</feature>
<reference evidence="4 5" key="1">
    <citation type="journal article" date="2023" name="Proc. Natl. Acad. Sci. U.S.A.">
        <title>A global phylogenomic analysis of the shiitake genus Lentinula.</title>
        <authorList>
            <person name="Sierra-Patev S."/>
            <person name="Min B."/>
            <person name="Naranjo-Ortiz M."/>
            <person name="Looney B."/>
            <person name="Konkel Z."/>
            <person name="Slot J.C."/>
            <person name="Sakamoto Y."/>
            <person name="Steenwyk J.L."/>
            <person name="Rokas A."/>
            <person name="Carro J."/>
            <person name="Camarero S."/>
            <person name="Ferreira P."/>
            <person name="Molpeceres G."/>
            <person name="Ruiz-Duenas F.J."/>
            <person name="Serrano A."/>
            <person name="Henrissat B."/>
            <person name="Drula E."/>
            <person name="Hughes K.W."/>
            <person name="Mata J.L."/>
            <person name="Ishikawa N.K."/>
            <person name="Vargas-Isla R."/>
            <person name="Ushijima S."/>
            <person name="Smith C.A."/>
            <person name="Donoghue J."/>
            <person name="Ahrendt S."/>
            <person name="Andreopoulos W."/>
            <person name="He G."/>
            <person name="LaButti K."/>
            <person name="Lipzen A."/>
            <person name="Ng V."/>
            <person name="Riley R."/>
            <person name="Sandor L."/>
            <person name="Barry K."/>
            <person name="Martinez A.T."/>
            <person name="Xiao Y."/>
            <person name="Gibbons J.G."/>
            <person name="Terashima K."/>
            <person name="Grigoriev I.V."/>
            <person name="Hibbett D."/>
        </authorList>
    </citation>
    <scope>NUCLEOTIDE SEQUENCE [LARGE SCALE GENOMIC DNA]</scope>
    <source>
        <strain evidence="4 5">TFB7810</strain>
    </source>
</reference>
<dbReference type="SUPFAM" id="SSF63491">
    <property type="entry name" value="BAG domain"/>
    <property type="match status" value="1"/>
</dbReference>
<dbReference type="Pfam" id="PF02179">
    <property type="entry name" value="BAG"/>
    <property type="match status" value="1"/>
</dbReference>
<dbReference type="PANTHER" id="PTHR12329:SF16">
    <property type="entry name" value="BAG FAMILY MOLECULAR CHAPERONE REGULATOR 1"/>
    <property type="match status" value="1"/>
</dbReference>
<feature type="domain" description="Ubiquitin-like" evidence="2">
    <location>
        <begin position="1"/>
        <end position="71"/>
    </location>
</feature>
<dbReference type="GO" id="GO:0050821">
    <property type="term" value="P:protein stabilization"/>
    <property type="evidence" value="ECO:0007669"/>
    <property type="project" value="TreeGrafter"/>
</dbReference>
<dbReference type="PROSITE" id="PS50053">
    <property type="entry name" value="UBIQUITIN_2"/>
    <property type="match status" value="1"/>
</dbReference>
<gene>
    <name evidence="4" type="ORF">DFH05DRAFT_617221</name>
</gene>
<evidence type="ECO:0000256" key="1">
    <source>
        <dbReference type="ARBA" id="ARBA00023186"/>
    </source>
</evidence>
<evidence type="ECO:0000259" key="3">
    <source>
        <dbReference type="PROSITE" id="PS51035"/>
    </source>
</evidence>
<dbReference type="GO" id="GO:0005829">
    <property type="term" value="C:cytosol"/>
    <property type="evidence" value="ECO:0007669"/>
    <property type="project" value="TreeGrafter"/>
</dbReference>
<name>A0A9W8P8E9_9AGAR</name>
<dbReference type="InterPro" id="IPR036533">
    <property type="entry name" value="BAG_dom_sf"/>
</dbReference>
<comment type="caution">
    <text evidence="4">The sequence shown here is derived from an EMBL/GenBank/DDBJ whole genome shotgun (WGS) entry which is preliminary data.</text>
</comment>
<dbReference type="PANTHER" id="PTHR12329">
    <property type="entry name" value="BCL2-ASSOCIATED ATHANOGENE"/>
    <property type="match status" value="1"/>
</dbReference>
<organism evidence="4 5">
    <name type="scientific">Lentinula detonsa</name>
    <dbReference type="NCBI Taxonomy" id="2804962"/>
    <lineage>
        <taxon>Eukaryota</taxon>
        <taxon>Fungi</taxon>
        <taxon>Dikarya</taxon>
        <taxon>Basidiomycota</taxon>
        <taxon>Agaricomycotina</taxon>
        <taxon>Agaricomycetes</taxon>
        <taxon>Agaricomycetidae</taxon>
        <taxon>Agaricales</taxon>
        <taxon>Marasmiineae</taxon>
        <taxon>Omphalotaceae</taxon>
        <taxon>Lentinula</taxon>
    </lineage>
</organism>
<dbReference type="InterPro" id="IPR000626">
    <property type="entry name" value="Ubiquitin-like_dom"/>
</dbReference>
<dbReference type="PROSITE" id="PS51035">
    <property type="entry name" value="BAG"/>
    <property type="match status" value="1"/>
</dbReference>